<dbReference type="AlphaFoldDB" id="A0AAD3H4W7"/>
<feature type="compositionally biased region" description="Low complexity" evidence="1">
    <location>
        <begin position="35"/>
        <end position="50"/>
    </location>
</feature>
<dbReference type="EMBL" id="BLLK01000040">
    <property type="protein sequence ID" value="GFH50717.1"/>
    <property type="molecule type" value="Genomic_DNA"/>
</dbReference>
<evidence type="ECO:0000256" key="1">
    <source>
        <dbReference type="SAM" id="MobiDB-lite"/>
    </source>
</evidence>
<feature type="compositionally biased region" description="Acidic residues" evidence="1">
    <location>
        <begin position="71"/>
        <end position="85"/>
    </location>
</feature>
<feature type="compositionally biased region" description="Polar residues" evidence="1">
    <location>
        <begin position="25"/>
        <end position="34"/>
    </location>
</feature>
<reference evidence="2 3" key="1">
    <citation type="journal article" date="2021" name="Sci. Rep.">
        <title>The genome of the diatom Chaetoceros tenuissimus carries an ancient integrated fragment of an extant virus.</title>
        <authorList>
            <person name="Hongo Y."/>
            <person name="Kimura K."/>
            <person name="Takaki Y."/>
            <person name="Yoshida Y."/>
            <person name="Baba S."/>
            <person name="Kobayashi G."/>
            <person name="Nagasaki K."/>
            <person name="Hano T."/>
            <person name="Tomaru Y."/>
        </authorList>
    </citation>
    <scope>NUCLEOTIDE SEQUENCE [LARGE SCALE GENOMIC DNA]</scope>
    <source>
        <strain evidence="2 3">NIES-3715</strain>
    </source>
</reference>
<protein>
    <submittedName>
        <fullName evidence="2">Uncharacterized protein</fullName>
    </submittedName>
</protein>
<dbReference type="Proteomes" id="UP001054902">
    <property type="component" value="Unassembled WGS sequence"/>
</dbReference>
<proteinExistence type="predicted"/>
<sequence length="257" mass="28762">MKSDGSIADTNTFDVLCSKQMTNLPNISSIHPQQGGSSALGSLKSSSPLSNPTAFYSTKPKVQQISFEADSSSDEESSDEDDDDSFTMTSSKGGRYMEPKKNMMPQLGCSKSKAVAYKRCLLNEMETINAHRLVATENCVTKPRPWIGKKHTKEKKKKYKHHKKRVKLFNERNNALLTYIQSTAYCAGHQLSNQLAEMTSGVEAFNFIMQELDPIRRDEIASSSNALKEFNDYKLTSVLKGSFSKFAVDLMDRVEEL</sequence>
<feature type="compositionally biased region" description="Polar residues" evidence="1">
    <location>
        <begin position="51"/>
        <end position="66"/>
    </location>
</feature>
<feature type="region of interest" description="Disordered" evidence="1">
    <location>
        <begin position="25"/>
        <end position="104"/>
    </location>
</feature>
<name>A0AAD3H4W7_9STRA</name>
<gene>
    <name evidence="2" type="ORF">CTEN210_07193</name>
</gene>
<accession>A0AAD3H4W7</accession>
<evidence type="ECO:0000313" key="2">
    <source>
        <dbReference type="EMBL" id="GFH50717.1"/>
    </source>
</evidence>
<comment type="caution">
    <text evidence="2">The sequence shown here is derived from an EMBL/GenBank/DDBJ whole genome shotgun (WGS) entry which is preliminary data.</text>
</comment>
<evidence type="ECO:0000313" key="3">
    <source>
        <dbReference type="Proteomes" id="UP001054902"/>
    </source>
</evidence>
<keyword evidence="3" id="KW-1185">Reference proteome</keyword>
<organism evidence="2 3">
    <name type="scientific">Chaetoceros tenuissimus</name>
    <dbReference type="NCBI Taxonomy" id="426638"/>
    <lineage>
        <taxon>Eukaryota</taxon>
        <taxon>Sar</taxon>
        <taxon>Stramenopiles</taxon>
        <taxon>Ochrophyta</taxon>
        <taxon>Bacillariophyta</taxon>
        <taxon>Coscinodiscophyceae</taxon>
        <taxon>Chaetocerotophycidae</taxon>
        <taxon>Chaetocerotales</taxon>
        <taxon>Chaetocerotaceae</taxon>
        <taxon>Chaetoceros</taxon>
    </lineage>
</organism>